<proteinExistence type="predicted"/>
<reference evidence="3" key="5">
    <citation type="submission" date="2015-06" db="UniProtKB">
        <authorList>
            <consortium name="EnsemblFungi"/>
        </authorList>
    </citation>
    <scope>IDENTIFICATION</scope>
    <source>
        <strain evidence="3">ATCC 64411</strain>
    </source>
</reference>
<name>A0A0C4E8D1_MAGP6</name>
<sequence length="102" mass="11181">MSSVQGPVDSRPVQRVPSKTIRCHQPLSGKKRGTQEHGKQNNLYPPKPLAIKSAQTCLGRHHSSKAETLTNRPVARSYSRGFPHTPPSHMPVPGGILLPPYD</sequence>
<reference evidence="2" key="3">
    <citation type="submission" date="2011-03" db="EMBL/GenBank/DDBJ databases">
        <title>Annotation of Magnaporthe poae ATCC 64411.</title>
        <authorList>
            <person name="Ma L.-J."/>
            <person name="Dead R."/>
            <person name="Young S.K."/>
            <person name="Zeng Q."/>
            <person name="Gargeya S."/>
            <person name="Fitzgerald M."/>
            <person name="Haas B."/>
            <person name="Abouelleil A."/>
            <person name="Alvarado L."/>
            <person name="Arachchi H.M."/>
            <person name="Berlin A."/>
            <person name="Brown A."/>
            <person name="Chapman S.B."/>
            <person name="Chen Z."/>
            <person name="Dunbar C."/>
            <person name="Freedman E."/>
            <person name="Gearin G."/>
            <person name="Gellesch M."/>
            <person name="Goldberg J."/>
            <person name="Griggs A."/>
            <person name="Gujja S."/>
            <person name="Heiman D."/>
            <person name="Howarth C."/>
            <person name="Larson L."/>
            <person name="Lui A."/>
            <person name="MacDonald P.J.P."/>
            <person name="Mehta T."/>
            <person name="Montmayeur A."/>
            <person name="Murphy C."/>
            <person name="Neiman D."/>
            <person name="Pearson M."/>
            <person name="Priest M."/>
            <person name="Roberts A."/>
            <person name="Saif S."/>
            <person name="Shea T."/>
            <person name="Shenoy N."/>
            <person name="Sisk P."/>
            <person name="Stolte C."/>
            <person name="Sykes S."/>
            <person name="Yandava C."/>
            <person name="Wortman J."/>
            <person name="Nusbaum C."/>
            <person name="Birren B."/>
        </authorList>
    </citation>
    <scope>NUCLEOTIDE SEQUENCE</scope>
    <source>
        <strain evidence="2">ATCC 64411</strain>
    </source>
</reference>
<dbReference type="EMBL" id="GL876973">
    <property type="protein sequence ID" value="KLU89863.1"/>
    <property type="molecule type" value="Genomic_DNA"/>
</dbReference>
<keyword evidence="4" id="KW-1185">Reference proteome</keyword>
<dbReference type="VEuPathDB" id="FungiDB:MAPG_08832"/>
<evidence type="ECO:0000313" key="3">
    <source>
        <dbReference type="EnsemblFungi" id="MAPG_08832T0"/>
    </source>
</evidence>
<evidence type="ECO:0000313" key="4">
    <source>
        <dbReference type="Proteomes" id="UP000011715"/>
    </source>
</evidence>
<dbReference type="AlphaFoldDB" id="A0A0C4E8D1"/>
<dbReference type="EMBL" id="ADBL01002152">
    <property type="status" value="NOT_ANNOTATED_CDS"/>
    <property type="molecule type" value="Genomic_DNA"/>
</dbReference>
<reference evidence="4" key="1">
    <citation type="submission" date="2010-05" db="EMBL/GenBank/DDBJ databases">
        <title>The genome sequence of Magnaporthe poae strain ATCC 64411.</title>
        <authorList>
            <person name="Ma L.-J."/>
            <person name="Dead R."/>
            <person name="Young S."/>
            <person name="Zeng Q."/>
            <person name="Koehrsen M."/>
            <person name="Alvarado L."/>
            <person name="Berlin A."/>
            <person name="Chapman S.B."/>
            <person name="Chen Z."/>
            <person name="Freedman E."/>
            <person name="Gellesch M."/>
            <person name="Goldberg J."/>
            <person name="Griggs A."/>
            <person name="Gujja S."/>
            <person name="Heilman E.R."/>
            <person name="Heiman D."/>
            <person name="Hepburn T."/>
            <person name="Howarth C."/>
            <person name="Jen D."/>
            <person name="Larson L."/>
            <person name="Mehta T."/>
            <person name="Neiman D."/>
            <person name="Pearson M."/>
            <person name="Roberts A."/>
            <person name="Saif S."/>
            <person name="Shea T."/>
            <person name="Shenoy N."/>
            <person name="Sisk P."/>
            <person name="Stolte C."/>
            <person name="Sykes S."/>
            <person name="Walk T."/>
            <person name="White J."/>
            <person name="Yandava C."/>
            <person name="Haas B."/>
            <person name="Nusbaum C."/>
            <person name="Birren B."/>
        </authorList>
    </citation>
    <scope>NUCLEOTIDE SEQUENCE [LARGE SCALE GENOMIC DNA]</scope>
    <source>
        <strain evidence="4">ATCC 64411 / 73-15</strain>
    </source>
</reference>
<accession>A0A0C4E8D1</accession>
<organism evidence="3 4">
    <name type="scientific">Magnaporthiopsis poae (strain ATCC 64411 / 73-15)</name>
    <name type="common">Kentucky bluegrass fungus</name>
    <name type="synonym">Magnaporthe poae</name>
    <dbReference type="NCBI Taxonomy" id="644358"/>
    <lineage>
        <taxon>Eukaryota</taxon>
        <taxon>Fungi</taxon>
        <taxon>Dikarya</taxon>
        <taxon>Ascomycota</taxon>
        <taxon>Pezizomycotina</taxon>
        <taxon>Sordariomycetes</taxon>
        <taxon>Sordariomycetidae</taxon>
        <taxon>Magnaporthales</taxon>
        <taxon>Magnaporthaceae</taxon>
        <taxon>Magnaporthiopsis</taxon>
    </lineage>
</organism>
<evidence type="ECO:0000256" key="1">
    <source>
        <dbReference type="SAM" id="MobiDB-lite"/>
    </source>
</evidence>
<evidence type="ECO:0000313" key="2">
    <source>
        <dbReference type="EMBL" id="KLU89863.1"/>
    </source>
</evidence>
<protein>
    <submittedName>
        <fullName evidence="2 3">Uncharacterized protein</fullName>
    </submittedName>
</protein>
<dbReference type="Proteomes" id="UP000011715">
    <property type="component" value="Unassembled WGS sequence"/>
</dbReference>
<feature type="region of interest" description="Disordered" evidence="1">
    <location>
        <begin position="1"/>
        <end position="102"/>
    </location>
</feature>
<dbReference type="EnsemblFungi" id="MAPG_08832T0">
    <property type="protein sequence ID" value="MAPG_08832T0"/>
    <property type="gene ID" value="MAPG_08832"/>
</dbReference>
<gene>
    <name evidence="2" type="ORF">MAPG_08832</name>
</gene>
<reference evidence="2" key="2">
    <citation type="submission" date="2010-05" db="EMBL/GenBank/DDBJ databases">
        <title>The Genome Sequence of Magnaporthe poae strain ATCC 64411.</title>
        <authorList>
            <consortium name="The Broad Institute Genome Sequencing Platform"/>
            <consortium name="Broad Institute Genome Sequencing Center for Infectious Disease"/>
            <person name="Ma L.-J."/>
            <person name="Dead R."/>
            <person name="Young S."/>
            <person name="Zeng Q."/>
            <person name="Koehrsen M."/>
            <person name="Alvarado L."/>
            <person name="Berlin A."/>
            <person name="Chapman S.B."/>
            <person name="Chen Z."/>
            <person name="Freedman E."/>
            <person name="Gellesch M."/>
            <person name="Goldberg J."/>
            <person name="Griggs A."/>
            <person name="Gujja S."/>
            <person name="Heilman E.R."/>
            <person name="Heiman D."/>
            <person name="Hepburn T."/>
            <person name="Howarth C."/>
            <person name="Jen D."/>
            <person name="Larson L."/>
            <person name="Mehta T."/>
            <person name="Neiman D."/>
            <person name="Pearson M."/>
            <person name="Roberts A."/>
            <person name="Saif S."/>
            <person name="Shea T."/>
            <person name="Shenoy N."/>
            <person name="Sisk P."/>
            <person name="Stolte C."/>
            <person name="Sykes S."/>
            <person name="Walk T."/>
            <person name="White J."/>
            <person name="Yandava C."/>
            <person name="Haas B."/>
            <person name="Nusbaum C."/>
            <person name="Birren B."/>
        </authorList>
    </citation>
    <scope>NUCLEOTIDE SEQUENCE</scope>
    <source>
        <strain evidence="2">ATCC 64411</strain>
    </source>
</reference>
<reference evidence="3" key="4">
    <citation type="journal article" date="2015" name="G3 (Bethesda)">
        <title>Genome sequences of three phytopathogenic species of the Magnaporthaceae family of fungi.</title>
        <authorList>
            <person name="Okagaki L.H."/>
            <person name="Nunes C.C."/>
            <person name="Sailsbery J."/>
            <person name="Clay B."/>
            <person name="Brown D."/>
            <person name="John T."/>
            <person name="Oh Y."/>
            <person name="Young N."/>
            <person name="Fitzgerald M."/>
            <person name="Haas B.J."/>
            <person name="Zeng Q."/>
            <person name="Young S."/>
            <person name="Adiconis X."/>
            <person name="Fan L."/>
            <person name="Levin J.Z."/>
            <person name="Mitchell T.K."/>
            <person name="Okubara P.A."/>
            <person name="Farman M.L."/>
            <person name="Kohn L.M."/>
            <person name="Birren B."/>
            <person name="Ma L.-J."/>
            <person name="Dean R.A."/>
        </authorList>
    </citation>
    <scope>NUCLEOTIDE SEQUENCE</scope>
    <source>
        <strain evidence="3">ATCC 64411 / 73-15</strain>
    </source>
</reference>